<dbReference type="OrthoDB" id="18602at10239"/>
<sequence length="215" mass="24478">MNLKVTLTPINLNGEEESNSVEHITLTPSVEHITLMPRNIIDTEICLNVKCRSPFAKFKVSIVIDSFDSAYIQATFCNIKESVTIVNKSNEKRVMFDGFVRPDDEGITLPHIIGPSIDSIVAGRKVKDVVNSIQNQQTLLKVFINEANMYNKWLKKLICNNNDESVLVNNVLKFIKVDNNYVNINKKNNVTKWVPALNYCTGRQLLTILFVFKFK</sequence>
<reference evidence="1 2" key="1">
    <citation type="journal article" date="2008" name="J. Gen. Virol.">
        <title>Genomic and host range studies of Maruca vitrata nucleopolyhedrovirus.</title>
        <authorList>
            <person name="Chen Y.R."/>
            <person name="Wu C.Y."/>
            <person name="Lee S.T."/>
            <person name="Wu Y.J."/>
            <person name="Lo C.F."/>
            <person name="Tsai M.F."/>
            <person name="Wang C.H."/>
        </authorList>
    </citation>
    <scope>NUCLEOTIDE SEQUENCE [LARGE SCALE GENOMIC DNA]</scope>
</reference>
<keyword evidence="2" id="KW-1185">Reference proteome</keyword>
<proteinExistence type="predicted"/>
<accession>A1YR71</accession>
<name>A1YR71_9ABAC</name>
<dbReference type="Proteomes" id="UP000214542">
    <property type="component" value="Segment"/>
</dbReference>
<dbReference type="Pfam" id="PF06856">
    <property type="entry name" value="AcMNPV_Orf17"/>
    <property type="match status" value="1"/>
</dbReference>
<dbReference type="KEGG" id="vg:4643018"/>
<dbReference type="RefSeq" id="YP_950739.1">
    <property type="nucleotide sequence ID" value="NC_008725.1"/>
</dbReference>
<dbReference type="EMBL" id="EF125867">
    <property type="protein sequence ID" value="ABL75961.1"/>
    <property type="molecule type" value="Genomic_DNA"/>
</dbReference>
<dbReference type="InterPro" id="IPR009661">
    <property type="entry name" value="AcMNPV_Da18"/>
</dbReference>
<evidence type="ECO:0000313" key="2">
    <source>
        <dbReference type="Proteomes" id="UP000214542"/>
    </source>
</evidence>
<evidence type="ECO:0000313" key="1">
    <source>
        <dbReference type="EMBL" id="ABL75961.1"/>
    </source>
</evidence>
<protein>
    <submittedName>
        <fullName evidence="1">Mv-ORF9 peptide</fullName>
    </submittedName>
</protein>
<organism evidence="1 2">
    <name type="scientific">Maruca vitrata nucleopolyhedrovirus</name>
    <dbReference type="NCBI Taxonomy" id="1307954"/>
    <lineage>
        <taxon>Viruses</taxon>
        <taxon>Viruses incertae sedis</taxon>
        <taxon>Naldaviricetes</taxon>
        <taxon>Lefavirales</taxon>
        <taxon>Baculoviridae</taxon>
        <taxon>Alphabaculovirus</taxon>
        <taxon>Alphabaculovirus mavitratae</taxon>
    </lineage>
</organism>
<dbReference type="GeneID" id="4643018"/>